<protein>
    <submittedName>
        <fullName evidence="3">Uncharacterized protein</fullName>
    </submittedName>
</protein>
<gene>
    <name evidence="3" type="ORF">AVDCRST_MAG48-3271</name>
</gene>
<evidence type="ECO:0000313" key="3">
    <source>
        <dbReference type="EMBL" id="CAA9333951.1"/>
    </source>
</evidence>
<proteinExistence type="predicted"/>
<dbReference type="SUPFAM" id="SSF53743">
    <property type="entry name" value="FucI/AraA N-terminal and middle domains"/>
    <property type="match status" value="1"/>
</dbReference>
<keyword evidence="2" id="KW-0119">Carbohydrate metabolism</keyword>
<dbReference type="GO" id="GO:0005996">
    <property type="term" value="P:monosaccharide metabolic process"/>
    <property type="evidence" value="ECO:0007669"/>
    <property type="project" value="InterPro"/>
</dbReference>
<dbReference type="GO" id="GO:0016861">
    <property type="term" value="F:intramolecular oxidoreductase activity, interconverting aldoses and ketoses"/>
    <property type="evidence" value="ECO:0007669"/>
    <property type="project" value="InterPro"/>
</dbReference>
<dbReference type="GO" id="GO:0005737">
    <property type="term" value="C:cytoplasm"/>
    <property type="evidence" value="ECO:0007669"/>
    <property type="project" value="InterPro"/>
</dbReference>
<evidence type="ECO:0000256" key="2">
    <source>
        <dbReference type="ARBA" id="ARBA00023277"/>
    </source>
</evidence>
<evidence type="ECO:0000256" key="1">
    <source>
        <dbReference type="ARBA" id="ARBA00023235"/>
    </source>
</evidence>
<dbReference type="EMBL" id="CADCTS010000463">
    <property type="protein sequence ID" value="CAA9333951.1"/>
    <property type="molecule type" value="Genomic_DNA"/>
</dbReference>
<reference evidence="3" key="1">
    <citation type="submission" date="2020-02" db="EMBL/GenBank/DDBJ databases">
        <authorList>
            <person name="Meier V. D."/>
        </authorList>
    </citation>
    <scope>NUCLEOTIDE SEQUENCE</scope>
    <source>
        <strain evidence="3">AVDCRST_MAG48</strain>
    </source>
</reference>
<dbReference type="PANTHER" id="PTHR36120:SF1">
    <property type="entry name" value="L-FUCOSE ISOMERASE C-TERMINAL DOMAIN-CONTAINING PROTEIN"/>
    <property type="match status" value="1"/>
</dbReference>
<dbReference type="PANTHER" id="PTHR36120">
    <property type="entry name" value="FUCOSE ISOMERASE"/>
    <property type="match status" value="1"/>
</dbReference>
<dbReference type="InterPro" id="IPR009015">
    <property type="entry name" value="Fucose_isomerase_N/cen_sf"/>
</dbReference>
<organism evidence="3">
    <name type="scientific">uncultured Friedmanniella sp</name>
    <dbReference type="NCBI Taxonomy" id="335381"/>
    <lineage>
        <taxon>Bacteria</taxon>
        <taxon>Bacillati</taxon>
        <taxon>Actinomycetota</taxon>
        <taxon>Actinomycetes</taxon>
        <taxon>Propionibacteriales</taxon>
        <taxon>Nocardioidaceae</taxon>
        <taxon>Friedmanniella</taxon>
        <taxon>environmental samples</taxon>
    </lineage>
</organism>
<accession>A0A6J4LNR2</accession>
<sequence length="453" mass="50456">MTAPSANSVTLTRPVLLPVTLEQEPGESFRRQLAVLVELSDGLVEWRPVAWVGDPVADDVTAVVVPDMSGLAYRLLEELRRIPVPLLVVTSEFGTVSMWDWEIRDYLRRRGVDTVAPTSRQELVDVLRGLAVRQTLPRSRMLAYLDDLGAGMQPDIFKRFYWWEEECVSDLQQRLGVTVERRSWRELAARAAAVPEARVIEAHHRIAPGVELGALAWRARAEALRLYLALSDELDETPDVIAAGINCLNESATSPTTPCLAWNLLFEERGLMWGCEADLTSMMTEFLTWQTLQAPVMMTNLYPFLMGDAALKHEKIPYFPAVEERAADHILVAHCGFLGVVPQSFSTSWSVQPRVLEIVDPNAHALDARMAEGDTTIVKLTSTMDTLTVTPADLTGYHQYENSDCLNGAVLRVPDGYRYVEALPSHHAVLATGDLRRRLELVGPVLGLGIQHI</sequence>
<dbReference type="AlphaFoldDB" id="A0A6J4LNR2"/>
<keyword evidence="1" id="KW-0413">Isomerase</keyword>
<name>A0A6J4LNR2_9ACTN</name>